<dbReference type="PANTHER" id="PTHR30363:SF4">
    <property type="entry name" value="GLYCEROL-3-PHOSPHATE REGULON REPRESSOR"/>
    <property type="match status" value="1"/>
</dbReference>
<keyword evidence="3" id="KW-0238">DNA-binding</keyword>
<evidence type="ECO:0000256" key="2">
    <source>
        <dbReference type="ARBA" id="ARBA00023015"/>
    </source>
</evidence>
<comment type="caution">
    <text evidence="6">The sequence shown here is derived from an EMBL/GenBank/DDBJ whole genome shotgun (WGS) entry which is preliminary data.</text>
</comment>
<dbReference type="SMART" id="SM00420">
    <property type="entry name" value="HTH_DEOR"/>
    <property type="match status" value="1"/>
</dbReference>
<evidence type="ECO:0000256" key="1">
    <source>
        <dbReference type="ARBA" id="ARBA00022491"/>
    </source>
</evidence>
<dbReference type="Proteomes" id="UP001190825">
    <property type="component" value="Unassembled WGS sequence"/>
</dbReference>
<dbReference type="InterPro" id="IPR037171">
    <property type="entry name" value="NagB/RpiA_transferase-like"/>
</dbReference>
<evidence type="ECO:0000313" key="7">
    <source>
        <dbReference type="Proteomes" id="UP001190825"/>
    </source>
</evidence>
<organism evidence="6 7">
    <name type="scientific">Sinorhizobium medicae</name>
    <dbReference type="NCBI Taxonomy" id="110321"/>
    <lineage>
        <taxon>Bacteria</taxon>
        <taxon>Pseudomonadati</taxon>
        <taxon>Pseudomonadota</taxon>
        <taxon>Alphaproteobacteria</taxon>
        <taxon>Hyphomicrobiales</taxon>
        <taxon>Rhizobiaceae</taxon>
        <taxon>Sinorhizobium/Ensifer group</taxon>
        <taxon>Sinorhizobium</taxon>
    </lineage>
</organism>
<dbReference type="InterPro" id="IPR001034">
    <property type="entry name" value="DeoR_HTH"/>
</dbReference>
<dbReference type="Pfam" id="PF00455">
    <property type="entry name" value="DeoRC"/>
    <property type="match status" value="1"/>
</dbReference>
<dbReference type="PRINTS" id="PR00037">
    <property type="entry name" value="HTHLACR"/>
</dbReference>
<dbReference type="InterPro" id="IPR018356">
    <property type="entry name" value="Tscrpt_reg_HTH_DeoR_CS"/>
</dbReference>
<proteinExistence type="predicted"/>
<evidence type="ECO:0000313" key="6">
    <source>
        <dbReference type="EMBL" id="PLT95266.1"/>
    </source>
</evidence>
<keyword evidence="2" id="KW-0805">Transcription regulation</keyword>
<keyword evidence="7" id="KW-1185">Reference proteome</keyword>
<name>A0ABX4TDS5_9HYPH</name>
<dbReference type="PROSITE" id="PS00894">
    <property type="entry name" value="HTH_DEOR_1"/>
    <property type="match status" value="1"/>
</dbReference>
<feature type="domain" description="HTH deoR-type" evidence="5">
    <location>
        <begin position="12"/>
        <end position="67"/>
    </location>
</feature>
<protein>
    <submittedName>
        <fullName evidence="6">DeoR family transcriptional regulator</fullName>
    </submittedName>
</protein>
<evidence type="ECO:0000259" key="5">
    <source>
        <dbReference type="PROSITE" id="PS51000"/>
    </source>
</evidence>
<keyword evidence="4" id="KW-0804">Transcription</keyword>
<dbReference type="InterPro" id="IPR050313">
    <property type="entry name" value="Carb_Metab_HTH_regulators"/>
</dbReference>
<evidence type="ECO:0000256" key="4">
    <source>
        <dbReference type="ARBA" id="ARBA00023163"/>
    </source>
</evidence>
<evidence type="ECO:0000256" key="3">
    <source>
        <dbReference type="ARBA" id="ARBA00023125"/>
    </source>
</evidence>
<dbReference type="SUPFAM" id="SSF46785">
    <property type="entry name" value="Winged helix' DNA-binding domain"/>
    <property type="match status" value="1"/>
</dbReference>
<keyword evidence="1" id="KW-0678">Repressor</keyword>
<accession>A0ABX4TDS5</accession>
<dbReference type="SUPFAM" id="SSF100950">
    <property type="entry name" value="NagB/RpiA/CoA transferase-like"/>
    <property type="match status" value="1"/>
</dbReference>
<dbReference type="InterPro" id="IPR036390">
    <property type="entry name" value="WH_DNA-bd_sf"/>
</dbReference>
<dbReference type="Pfam" id="PF08220">
    <property type="entry name" value="HTH_DeoR"/>
    <property type="match status" value="1"/>
</dbReference>
<dbReference type="PROSITE" id="PS51000">
    <property type="entry name" value="HTH_DEOR_2"/>
    <property type="match status" value="1"/>
</dbReference>
<reference evidence="6 7" key="1">
    <citation type="journal article" date="2018" name="FEMS Microbiol. Ecol.">
        <title>Co-invading symbiotic mutualists of Medicago polymorpha retain high ancestral diversity and contain diverse accessory genomes.</title>
        <authorList>
            <person name="Porter S.S."/>
            <person name="Faber-Hammond J.J."/>
            <person name="Friesen M.L."/>
        </authorList>
    </citation>
    <scope>NUCLEOTIDE SEQUENCE [LARGE SCALE GENOMIC DNA]</scope>
    <source>
        <strain evidence="6 7">Str16</strain>
    </source>
</reference>
<sequence>MHGLLMTTDLLLRERKSLIQERLRTEGRVLAVDLARELGVSEDTIRRDLREMAAAGLCERVYGGALPIPPDAGLLTVRVSRAPERKAALARVAVGFLRPRMTVFLDAGSANLAIAQAIGPELSATVITNTPLIAAALMEKPGIDVILIGGPLNRAVGAAVSARAQRDAELLRPDLAILGTCGADAEAGLTAFHVEDAEFKRLIASRSRSLLAAVTTEKLATAAPHTIVPIDGSFTLVLEADAPDSEVAALRARGANVVLAKEIAG</sequence>
<dbReference type="PANTHER" id="PTHR30363">
    <property type="entry name" value="HTH-TYPE TRANSCRIPTIONAL REGULATOR SRLR-RELATED"/>
    <property type="match status" value="1"/>
</dbReference>
<dbReference type="SMART" id="SM01134">
    <property type="entry name" value="DeoRC"/>
    <property type="match status" value="1"/>
</dbReference>
<dbReference type="InterPro" id="IPR014036">
    <property type="entry name" value="DeoR-like_C"/>
</dbReference>
<dbReference type="EMBL" id="NBUC01000154">
    <property type="protein sequence ID" value="PLT95266.1"/>
    <property type="molecule type" value="Genomic_DNA"/>
</dbReference>
<gene>
    <name evidence="6" type="ORF">BMJ33_29600</name>
</gene>